<keyword evidence="1" id="KW-0344">Guanine-nucleotide releasing factor</keyword>
<gene>
    <name evidence="3" type="ORF">ACH5RR_002128</name>
</gene>
<evidence type="ECO:0000313" key="3">
    <source>
        <dbReference type="EMBL" id="KAL3538762.1"/>
    </source>
</evidence>
<evidence type="ECO:0000313" key="4">
    <source>
        <dbReference type="Proteomes" id="UP001630127"/>
    </source>
</evidence>
<name>A0ABD3B5C7_9GENT</name>
<organism evidence="3 4">
    <name type="scientific">Cinchona calisaya</name>
    <dbReference type="NCBI Taxonomy" id="153742"/>
    <lineage>
        <taxon>Eukaryota</taxon>
        <taxon>Viridiplantae</taxon>
        <taxon>Streptophyta</taxon>
        <taxon>Embryophyta</taxon>
        <taxon>Tracheophyta</taxon>
        <taxon>Spermatophyta</taxon>
        <taxon>Magnoliopsida</taxon>
        <taxon>eudicotyledons</taxon>
        <taxon>Gunneridae</taxon>
        <taxon>Pentapetalae</taxon>
        <taxon>asterids</taxon>
        <taxon>lamiids</taxon>
        <taxon>Gentianales</taxon>
        <taxon>Rubiaceae</taxon>
        <taxon>Cinchonoideae</taxon>
        <taxon>Cinchoneae</taxon>
        <taxon>Cinchona</taxon>
    </lineage>
</organism>
<dbReference type="PROSITE" id="PS51334">
    <property type="entry name" value="PRONE"/>
    <property type="match status" value="1"/>
</dbReference>
<evidence type="ECO:0000256" key="1">
    <source>
        <dbReference type="PROSITE-ProRule" id="PRU00663"/>
    </source>
</evidence>
<proteinExistence type="predicted"/>
<dbReference type="EMBL" id="JBJUIK010000001">
    <property type="protein sequence ID" value="KAL3538762.1"/>
    <property type="molecule type" value="Genomic_DNA"/>
</dbReference>
<feature type="domain" description="PRONE" evidence="2">
    <location>
        <begin position="1"/>
        <end position="59"/>
    </location>
</feature>
<reference evidence="3 4" key="1">
    <citation type="submission" date="2024-11" db="EMBL/GenBank/DDBJ databases">
        <title>A near-complete genome assembly of Cinchona calisaya.</title>
        <authorList>
            <person name="Lian D.C."/>
            <person name="Zhao X.W."/>
            <person name="Wei L."/>
        </authorList>
    </citation>
    <scope>NUCLEOTIDE SEQUENCE [LARGE SCALE GENOMIC DNA]</scope>
    <source>
        <tissue evidence="3">Nenye</tissue>
    </source>
</reference>
<evidence type="ECO:0000259" key="2">
    <source>
        <dbReference type="PROSITE" id="PS51334"/>
    </source>
</evidence>
<dbReference type="AlphaFoldDB" id="A0ABD3B5C7"/>
<comment type="caution">
    <text evidence="3">The sequence shown here is derived from an EMBL/GenBank/DDBJ whole genome shotgun (WGS) entry which is preliminary data.</text>
</comment>
<protein>
    <recommendedName>
        <fullName evidence="2">PRONE domain-containing protein</fullName>
    </recommendedName>
</protein>
<accession>A0ABD3B5C7</accession>
<dbReference type="Proteomes" id="UP001630127">
    <property type="component" value="Unassembled WGS sequence"/>
</dbReference>
<sequence length="115" mass="13092">MVTNINNGIFWWDEPNDDMGLQELEQYKASLEELKKKVIMRVDDLMLLNNSSSTNLVSSNNNNGAMMNSALTTVVCDDMFLNIQNSGEYNCNSFFPNYGSDDFGNKQWKSVDPFI</sequence>
<dbReference type="InterPro" id="IPR005512">
    <property type="entry name" value="PRONE_dom"/>
</dbReference>
<dbReference type="GO" id="GO:0005085">
    <property type="term" value="F:guanyl-nucleotide exchange factor activity"/>
    <property type="evidence" value="ECO:0007669"/>
    <property type="project" value="UniProtKB-UniRule"/>
</dbReference>
<keyword evidence="4" id="KW-1185">Reference proteome</keyword>